<evidence type="ECO:0000313" key="3">
    <source>
        <dbReference type="Proteomes" id="UP001451606"/>
    </source>
</evidence>
<sequence>MKLIEAFEYLGNFKKEDFAPDSLSIMPEKWIKDVIDVNSQEFTNLVQMLENLSNAPNCAIVPGSISLKEDGNVYNASPLILSGHLLGWQKKISLFKIEKKTYSPGRELSIFQIARLKLGVAVCYDIDFPYYAKKLVSLGCDIIVNPSLIHSDFTDMWHLYIKARALENRIPIISVNSISYPFLGNSIAADPYSSGSGARLREHICGSDYRSVFTINPEDSQQIRRDRFNEDPGDYELASYDHFETKFK</sequence>
<dbReference type="InterPro" id="IPR003010">
    <property type="entry name" value="C-N_Hydrolase"/>
</dbReference>
<organism evidence="2 3">
    <name type="scientific">Oxyplasma meridianum</name>
    <dbReference type="NCBI Taxonomy" id="3073602"/>
    <lineage>
        <taxon>Archaea</taxon>
        <taxon>Methanobacteriati</taxon>
        <taxon>Thermoplasmatota</taxon>
        <taxon>Thermoplasmata</taxon>
        <taxon>Thermoplasmatales</taxon>
        <taxon>Thermoplasmataceae</taxon>
        <taxon>Oxyplasma</taxon>
    </lineage>
</organism>
<dbReference type="PROSITE" id="PS50263">
    <property type="entry name" value="CN_HYDROLASE"/>
    <property type="match status" value="1"/>
</dbReference>
<name>A0AAX4NGU8_9ARCH</name>
<dbReference type="GO" id="GO:0016787">
    <property type="term" value="F:hydrolase activity"/>
    <property type="evidence" value="ECO:0007669"/>
    <property type="project" value="UniProtKB-KW"/>
</dbReference>
<proteinExistence type="predicted"/>
<dbReference type="PANTHER" id="PTHR23088:SF27">
    <property type="entry name" value="DEAMINATED GLUTATHIONE AMIDASE"/>
    <property type="match status" value="1"/>
</dbReference>
<dbReference type="SUPFAM" id="SSF56317">
    <property type="entry name" value="Carbon-nitrogen hydrolase"/>
    <property type="match status" value="1"/>
</dbReference>
<keyword evidence="3" id="KW-1185">Reference proteome</keyword>
<dbReference type="KEGG" id="omr:OXIME_000630"/>
<protein>
    <submittedName>
        <fullName evidence="2">Carbon-nitrogen hydrolase family protein</fullName>
    </submittedName>
</protein>
<dbReference type="RefSeq" id="WP_393972029.1">
    <property type="nucleotide sequence ID" value="NZ_CP133772.1"/>
</dbReference>
<dbReference type="InterPro" id="IPR001110">
    <property type="entry name" value="UPF0012_CS"/>
</dbReference>
<dbReference type="InterPro" id="IPR036526">
    <property type="entry name" value="C-N_Hydrolase_sf"/>
</dbReference>
<dbReference type="Proteomes" id="UP001451606">
    <property type="component" value="Chromosome"/>
</dbReference>
<dbReference type="PROSITE" id="PS01227">
    <property type="entry name" value="UPF0012"/>
    <property type="match status" value="1"/>
</dbReference>
<dbReference type="Pfam" id="PF00795">
    <property type="entry name" value="CN_hydrolase"/>
    <property type="match status" value="1"/>
</dbReference>
<dbReference type="EMBL" id="CP133772">
    <property type="protein sequence ID" value="WYY00077.1"/>
    <property type="molecule type" value="Genomic_DNA"/>
</dbReference>
<dbReference type="Gene3D" id="3.60.110.10">
    <property type="entry name" value="Carbon-nitrogen hydrolase"/>
    <property type="match status" value="1"/>
</dbReference>
<dbReference type="GeneID" id="95967360"/>
<evidence type="ECO:0000313" key="2">
    <source>
        <dbReference type="EMBL" id="WYY00077.1"/>
    </source>
</evidence>
<evidence type="ECO:0000259" key="1">
    <source>
        <dbReference type="PROSITE" id="PS50263"/>
    </source>
</evidence>
<accession>A0AAX4NGU8</accession>
<reference evidence="2 3" key="1">
    <citation type="submission" date="2023-09" db="EMBL/GenBank/DDBJ databases">
        <authorList>
            <person name="Golyshina O.V."/>
            <person name="Lunev E.A."/>
            <person name="Bargiela R."/>
            <person name="Gaines M.C."/>
            <person name="Daum B."/>
            <person name="Bale N.J."/>
            <person name="Koenen M."/>
            <person name="Sinninghe Damst J.S."/>
            <person name="Yakimov M."/>
            <person name="Golyshin P.N."/>
        </authorList>
    </citation>
    <scope>NUCLEOTIDE SEQUENCE [LARGE SCALE GENOMIC DNA]</scope>
    <source>
        <strain evidence="2 3">M1</strain>
    </source>
</reference>
<feature type="domain" description="CN hydrolase" evidence="1">
    <location>
        <begin position="1"/>
        <end position="217"/>
    </location>
</feature>
<dbReference type="CDD" id="cd07197">
    <property type="entry name" value="nitrilase"/>
    <property type="match status" value="1"/>
</dbReference>
<keyword evidence="2" id="KW-0378">Hydrolase</keyword>
<gene>
    <name evidence="2" type="ORF">OXIME_000630</name>
</gene>
<dbReference type="PANTHER" id="PTHR23088">
    <property type="entry name" value="NITRILASE-RELATED"/>
    <property type="match status" value="1"/>
</dbReference>
<dbReference type="AlphaFoldDB" id="A0AAX4NGU8"/>